<comment type="caution">
    <text evidence="4">The sequence shown here is derived from an EMBL/GenBank/DDBJ whole genome shotgun (WGS) entry which is preliminary data.</text>
</comment>
<dbReference type="PIRSF" id="PIRSF006241">
    <property type="entry name" value="HyI"/>
    <property type="match status" value="1"/>
</dbReference>
<dbReference type="InterPro" id="IPR013022">
    <property type="entry name" value="Xyl_isomerase-like_TIM-brl"/>
</dbReference>
<gene>
    <name evidence="4" type="ORF">ABW18_06315</name>
</gene>
<dbReference type="InterPro" id="IPR050417">
    <property type="entry name" value="Sugar_Epim/Isomerase"/>
</dbReference>
<dbReference type="Proteomes" id="UP000037247">
    <property type="component" value="Unassembled WGS sequence"/>
</dbReference>
<sequence length="270" mass="29202">MNRRRLTVNCSMLFTDLPLLRRPQAARDAGFDAVEFWWPFDDAVPADRAVDEFVTAIDDAGVRLTHLNLAAGDLAAGERGLLSHPQRAREFVDSIDVAVGMGARLRTVGFNALYGNRVSGLDAAEQDSLAVDNLAVAARAAATIGAQILLEPLSAIPDYPLRLADDALAVADAVRREHRIDNVALLADLYHLSTNGDDLDHVLSHHTGRIGHVQIADAPGRGEPGTGTMDFARYLGALDEAGYQGWISLEYRPTLPDPFSWIAEFADGAH</sequence>
<dbReference type="EMBL" id="LDTZ01000015">
    <property type="protein sequence ID" value="KNA91831.1"/>
    <property type="molecule type" value="Genomic_DNA"/>
</dbReference>
<feature type="domain" description="Xylose isomerase-like TIM barrel" evidence="3">
    <location>
        <begin position="24"/>
        <end position="253"/>
    </location>
</feature>
<dbReference type="GO" id="GO:0016853">
    <property type="term" value="F:isomerase activity"/>
    <property type="evidence" value="ECO:0007669"/>
    <property type="project" value="UniProtKB-KW"/>
</dbReference>
<dbReference type="InterPro" id="IPR026040">
    <property type="entry name" value="HyI-like"/>
</dbReference>
<proteinExistence type="inferred from homology"/>
<name>A0ABR5IDQ2_9ACTN</name>
<keyword evidence="5" id="KW-1185">Reference proteome</keyword>
<reference evidence="4 5" key="1">
    <citation type="submission" date="2015-05" db="EMBL/GenBank/DDBJ databases">
        <title>Draft genome sequence of the bacterium Gordonia jacobaea a new member of the Gordonia genus.</title>
        <authorList>
            <person name="Jimenez-Galisteo G."/>
            <person name="Dominguez A."/>
            <person name="Munoz E."/>
            <person name="Vinas M."/>
        </authorList>
    </citation>
    <scope>NUCLEOTIDE SEQUENCE [LARGE SCALE GENOMIC DNA]</scope>
    <source>
        <strain evidence="5">mv1</strain>
    </source>
</reference>
<evidence type="ECO:0000256" key="2">
    <source>
        <dbReference type="PIRNR" id="PIRNR006241"/>
    </source>
</evidence>
<evidence type="ECO:0000313" key="5">
    <source>
        <dbReference type="Proteomes" id="UP000037247"/>
    </source>
</evidence>
<comment type="similarity">
    <text evidence="2">Belongs to the hyi family.</text>
</comment>
<keyword evidence="1 2" id="KW-0413">Isomerase</keyword>
<protein>
    <submittedName>
        <fullName evidence="4">Hydroxypyruvate isomerase</fullName>
    </submittedName>
</protein>
<dbReference type="PANTHER" id="PTHR43489">
    <property type="entry name" value="ISOMERASE"/>
    <property type="match status" value="1"/>
</dbReference>
<dbReference type="Pfam" id="PF01261">
    <property type="entry name" value="AP_endonuc_2"/>
    <property type="match status" value="1"/>
</dbReference>
<dbReference type="RefSeq" id="WP_049698173.1">
    <property type="nucleotide sequence ID" value="NZ_LDTZ01000015.1"/>
</dbReference>
<evidence type="ECO:0000259" key="3">
    <source>
        <dbReference type="Pfam" id="PF01261"/>
    </source>
</evidence>
<dbReference type="SUPFAM" id="SSF51658">
    <property type="entry name" value="Xylose isomerase-like"/>
    <property type="match status" value="1"/>
</dbReference>
<evidence type="ECO:0000313" key="4">
    <source>
        <dbReference type="EMBL" id="KNA91831.1"/>
    </source>
</evidence>
<organism evidence="4 5">
    <name type="scientific">Gordonia jacobaea</name>
    <dbReference type="NCBI Taxonomy" id="122202"/>
    <lineage>
        <taxon>Bacteria</taxon>
        <taxon>Bacillati</taxon>
        <taxon>Actinomycetota</taxon>
        <taxon>Actinomycetes</taxon>
        <taxon>Mycobacteriales</taxon>
        <taxon>Gordoniaceae</taxon>
        <taxon>Gordonia</taxon>
    </lineage>
</organism>
<accession>A0ABR5IDQ2</accession>
<dbReference type="InterPro" id="IPR036237">
    <property type="entry name" value="Xyl_isomerase-like_sf"/>
</dbReference>
<dbReference type="PANTHER" id="PTHR43489:SF6">
    <property type="entry name" value="HYDROXYPYRUVATE ISOMERASE-RELATED"/>
    <property type="match status" value="1"/>
</dbReference>
<evidence type="ECO:0000256" key="1">
    <source>
        <dbReference type="ARBA" id="ARBA00023235"/>
    </source>
</evidence>
<dbReference type="Gene3D" id="3.20.20.150">
    <property type="entry name" value="Divalent-metal-dependent TIM barrel enzymes"/>
    <property type="match status" value="1"/>
</dbReference>